<keyword evidence="4 9" id="KW-0456">Lyase</keyword>
<evidence type="ECO:0000313" key="11">
    <source>
        <dbReference type="EMBL" id="SNZ03354.1"/>
    </source>
</evidence>
<protein>
    <recommendedName>
        <fullName evidence="7 9">Uroporphyrinogen-III synthase</fullName>
        <ecNumber evidence="3 9">4.2.1.75</ecNumber>
    </recommendedName>
</protein>
<evidence type="ECO:0000313" key="12">
    <source>
        <dbReference type="Proteomes" id="UP000219036"/>
    </source>
</evidence>
<dbReference type="InterPro" id="IPR003754">
    <property type="entry name" value="4pyrrol_synth_uPrphyn_synth"/>
</dbReference>
<accession>A0A285N1L0</accession>
<evidence type="ECO:0000259" key="10">
    <source>
        <dbReference type="PROSITE" id="PS50191"/>
    </source>
</evidence>
<dbReference type="EC" id="4.2.1.75" evidence="3 9"/>
<evidence type="ECO:0000256" key="8">
    <source>
        <dbReference type="ARBA" id="ARBA00048617"/>
    </source>
</evidence>
<dbReference type="Gene3D" id="3.40.50.10090">
    <property type="match status" value="2"/>
</dbReference>
<dbReference type="InterPro" id="IPR039793">
    <property type="entry name" value="UROS/Hem4"/>
</dbReference>
<comment type="pathway">
    <text evidence="1 9">Porphyrin-containing compound metabolism; protoporphyrin-IX biosynthesis; coproporphyrinogen-III from 5-aminolevulinate: step 3/4.</text>
</comment>
<dbReference type="CDD" id="cd06578">
    <property type="entry name" value="HemD"/>
    <property type="match status" value="1"/>
</dbReference>
<comment type="function">
    <text evidence="6 9">Catalyzes cyclization of the linear tetrapyrrole, hydroxymethylbilane, to the macrocyclic uroporphyrinogen III.</text>
</comment>
<keyword evidence="5 9" id="KW-0627">Porphyrin biosynthesis</keyword>
<gene>
    <name evidence="11" type="ORF">SAMN06265182_0359</name>
</gene>
<dbReference type="Proteomes" id="UP000219036">
    <property type="component" value="Unassembled WGS sequence"/>
</dbReference>
<reference evidence="12" key="1">
    <citation type="submission" date="2017-09" db="EMBL/GenBank/DDBJ databases">
        <authorList>
            <person name="Varghese N."/>
            <person name="Submissions S."/>
        </authorList>
    </citation>
    <scope>NUCLEOTIDE SEQUENCE [LARGE SCALE GENOMIC DNA]</scope>
    <source>
        <strain evidence="12">DSM 15103</strain>
    </source>
</reference>
<dbReference type="GO" id="GO:0004852">
    <property type="term" value="F:uroporphyrinogen-III synthase activity"/>
    <property type="evidence" value="ECO:0007669"/>
    <property type="project" value="UniProtKB-UniRule"/>
</dbReference>
<dbReference type="GO" id="GO:0006782">
    <property type="term" value="P:protoporphyrinogen IX biosynthetic process"/>
    <property type="evidence" value="ECO:0007669"/>
    <property type="project" value="UniProtKB-UniRule"/>
</dbReference>
<evidence type="ECO:0000256" key="4">
    <source>
        <dbReference type="ARBA" id="ARBA00023239"/>
    </source>
</evidence>
<dbReference type="GO" id="GO:0006780">
    <property type="term" value="P:uroporphyrinogen III biosynthetic process"/>
    <property type="evidence" value="ECO:0007669"/>
    <property type="project" value="UniProtKB-UniRule"/>
</dbReference>
<dbReference type="PROSITE" id="PS50191">
    <property type="entry name" value="CRAL_TRIO"/>
    <property type="match status" value="1"/>
</dbReference>
<evidence type="ECO:0000256" key="3">
    <source>
        <dbReference type="ARBA" id="ARBA00013109"/>
    </source>
</evidence>
<keyword evidence="12" id="KW-1185">Reference proteome</keyword>
<feature type="domain" description="CRAL-TRIO" evidence="10">
    <location>
        <begin position="75"/>
        <end position="234"/>
    </location>
</feature>
<comment type="similarity">
    <text evidence="2 9">Belongs to the uroporphyrinogen-III synthase family.</text>
</comment>
<dbReference type="UniPathway" id="UPA00251">
    <property type="reaction ID" value="UER00320"/>
</dbReference>
<dbReference type="PANTHER" id="PTHR38042">
    <property type="entry name" value="UROPORPHYRINOGEN-III SYNTHASE, CHLOROPLASTIC"/>
    <property type="match status" value="1"/>
</dbReference>
<evidence type="ECO:0000256" key="9">
    <source>
        <dbReference type="RuleBase" id="RU366031"/>
    </source>
</evidence>
<dbReference type="InterPro" id="IPR001251">
    <property type="entry name" value="CRAL-TRIO_dom"/>
</dbReference>
<name>A0A285N1L0_9AQUI</name>
<dbReference type="AlphaFoldDB" id="A0A285N1L0"/>
<dbReference type="Pfam" id="PF02602">
    <property type="entry name" value="HEM4"/>
    <property type="match status" value="1"/>
</dbReference>
<evidence type="ECO:0000256" key="7">
    <source>
        <dbReference type="ARBA" id="ARBA00040167"/>
    </source>
</evidence>
<organism evidence="11 12">
    <name type="scientific">Persephonella hydrogeniphila</name>
    <dbReference type="NCBI Taxonomy" id="198703"/>
    <lineage>
        <taxon>Bacteria</taxon>
        <taxon>Pseudomonadati</taxon>
        <taxon>Aquificota</taxon>
        <taxon>Aquificia</taxon>
        <taxon>Aquificales</taxon>
        <taxon>Hydrogenothermaceae</taxon>
        <taxon>Persephonella</taxon>
    </lineage>
</organism>
<dbReference type="RefSeq" id="WP_096999548.1">
    <property type="nucleotide sequence ID" value="NZ_OBEI01000001.1"/>
</dbReference>
<dbReference type="InterPro" id="IPR036108">
    <property type="entry name" value="4pyrrol_syn_uPrphyn_synt_sf"/>
</dbReference>
<evidence type="ECO:0000256" key="2">
    <source>
        <dbReference type="ARBA" id="ARBA00008133"/>
    </source>
</evidence>
<evidence type="ECO:0000256" key="1">
    <source>
        <dbReference type="ARBA" id="ARBA00004772"/>
    </source>
</evidence>
<proteinExistence type="inferred from homology"/>
<comment type="catalytic activity">
    <reaction evidence="8 9">
        <text>hydroxymethylbilane = uroporphyrinogen III + H2O</text>
        <dbReference type="Rhea" id="RHEA:18965"/>
        <dbReference type="ChEBI" id="CHEBI:15377"/>
        <dbReference type="ChEBI" id="CHEBI:57308"/>
        <dbReference type="ChEBI" id="CHEBI:57845"/>
        <dbReference type="EC" id="4.2.1.75"/>
    </reaction>
</comment>
<evidence type="ECO:0000256" key="5">
    <source>
        <dbReference type="ARBA" id="ARBA00023244"/>
    </source>
</evidence>
<dbReference type="PANTHER" id="PTHR38042:SF1">
    <property type="entry name" value="UROPORPHYRINOGEN-III SYNTHASE, CHLOROPLASTIC"/>
    <property type="match status" value="1"/>
</dbReference>
<dbReference type="SUPFAM" id="SSF69618">
    <property type="entry name" value="HemD-like"/>
    <property type="match status" value="1"/>
</dbReference>
<evidence type="ECO:0000256" key="6">
    <source>
        <dbReference type="ARBA" id="ARBA00037589"/>
    </source>
</evidence>
<dbReference type="EMBL" id="OBEI01000001">
    <property type="protein sequence ID" value="SNZ03354.1"/>
    <property type="molecule type" value="Genomic_DNA"/>
</dbReference>
<dbReference type="OrthoDB" id="9815856at2"/>
<sequence length="239" mass="27122">MKKVLITRDPVQAKKTAEKLKEAGFEPVLFPTIRFEAVDFPVEKVLSADILIFSSQNAVRFLLKKIEPEKIKNKIVIATGEKTKKSLEKIGIEKVLIPQLYSGEGVASLLQRKANLHGKKIAIIRPVEGIDTAAKKLTDYFYVETVPVYKTVINIPENRNEVEKLLEEKKIFAVIFTSPSTFKNFTKIFKNWYKLLKGTKKAVIGSTTAKALLEENVHPDIIPEKFTIEEVIKKLRQLT</sequence>